<keyword evidence="2" id="KW-0614">Plasmid</keyword>
<feature type="region of interest" description="Disordered" evidence="1">
    <location>
        <begin position="226"/>
        <end position="259"/>
    </location>
</feature>
<dbReference type="PATRIC" id="fig|270351.10.peg.6395"/>
<feature type="region of interest" description="Disordered" evidence="1">
    <location>
        <begin position="1"/>
        <end position="149"/>
    </location>
</feature>
<accession>A0A0C6F976</accession>
<reference evidence="3" key="2">
    <citation type="submission" date="2015-01" db="EMBL/GenBank/DDBJ databases">
        <title>Complete genome sequence of Methylobacterium aquaticum strain 22A.</title>
        <authorList>
            <person name="Tani A."/>
            <person name="Ogura Y."/>
            <person name="Hayashi T."/>
        </authorList>
    </citation>
    <scope>NUCLEOTIDE SEQUENCE [LARGE SCALE GENOMIC DNA]</scope>
    <source>
        <strain evidence="3">MA-22A</strain>
        <plasmid evidence="3">Plasmid pMaq22A_1p DNA</plasmid>
    </source>
</reference>
<feature type="region of interest" description="Disordered" evidence="1">
    <location>
        <begin position="163"/>
        <end position="194"/>
    </location>
</feature>
<feature type="compositionally biased region" description="Basic and acidic residues" evidence="1">
    <location>
        <begin position="1"/>
        <end position="13"/>
    </location>
</feature>
<evidence type="ECO:0008006" key="4">
    <source>
        <dbReference type="Google" id="ProtNLM"/>
    </source>
</evidence>
<gene>
    <name evidence="2" type="ORF">Maq22A_1p35470</name>
</gene>
<protein>
    <recommendedName>
        <fullName evidence="4">SIR2-like domain-containing protein</fullName>
    </recommendedName>
</protein>
<proteinExistence type="predicted"/>
<feature type="compositionally biased region" description="Gly residues" evidence="1">
    <location>
        <begin position="231"/>
        <end position="246"/>
    </location>
</feature>
<evidence type="ECO:0000256" key="1">
    <source>
        <dbReference type="SAM" id="MobiDB-lite"/>
    </source>
</evidence>
<dbReference type="KEGG" id="maqu:Maq22A_1p35470"/>
<dbReference type="Proteomes" id="UP000061432">
    <property type="component" value="Plasmid pMaq22A_1p"/>
</dbReference>
<geneLocation type="plasmid" evidence="3">
    <name>pMaq22A_1p DNA</name>
</geneLocation>
<feature type="compositionally biased region" description="Basic and acidic residues" evidence="1">
    <location>
        <begin position="114"/>
        <end position="133"/>
    </location>
</feature>
<evidence type="ECO:0000313" key="2">
    <source>
        <dbReference type="EMBL" id="BAQ49326.1"/>
    </source>
</evidence>
<dbReference type="AlphaFoldDB" id="A0A0C6F976"/>
<evidence type="ECO:0000313" key="3">
    <source>
        <dbReference type="Proteomes" id="UP000061432"/>
    </source>
</evidence>
<sequence length="719" mass="76627">MARLGPDRARGREAGPPVDDACRHRRRRDAFRHAVRRHRHRAGECVPQGRGVARQGAAGDGPQDQVQQQLEEGEGEGTTGPGTHRPHPLRLPAQGLDDRQQEPRGGLRRGPGRAGDDGERGRDGRGAGRERPAEGGTEQGGSVPGLGRVPQAGRVQAGVARRLVAAGSRSEHQPDVPRVGARGGGEPPEPVGVPVRGVRPCGECGRRGVDQHRKDGARPVSLRRCFARPGVGPGTHRGGPGPGGLTRGRNPRPSGRGGCQLECDLGLSPSRRFARQRGGGLDAAVRARLLASMEAGRLVILCGAGLSMAPPSSLPSAWSVAASCYDRYVMSIDPACPPELRGDLEALAEIFARDDTLGSVFIEALVPWESFVRPPNAGHAAVADFLITRMAAGAVSANYDNLIERRAQDYGFDLAASLDGDEATVRARKHAPLLKFHGCSVRERRATVWTASQLTEDGVVAARIAKTKTWMAANLREKDLLVVGFWSDWSYLNAILAEAMTGVAPLSVTLVDLAGEDVLQAKAPELWTLANSGNVRFAHVRRSGAEVLDELRRAFSQGYLRKVLHAGRAALERETGAACEPTWLDPPDLGSEDLYGLRRDAEGVPTTAAATLRNPGRSEVLGYAHLLLRRAGAVQTSIGYDLAGRRVRVVNGSGTLLQTTQDRFRETPFDVADVVVCAGAIDVGLPVNLVREGRPGDIIRPGASAAWLDLPAARQELGV</sequence>
<feature type="compositionally biased region" description="Low complexity" evidence="1">
    <location>
        <begin position="48"/>
        <end position="70"/>
    </location>
</feature>
<organism evidence="2 3">
    <name type="scientific">Methylobacterium aquaticum</name>
    <dbReference type="NCBI Taxonomy" id="270351"/>
    <lineage>
        <taxon>Bacteria</taxon>
        <taxon>Pseudomonadati</taxon>
        <taxon>Pseudomonadota</taxon>
        <taxon>Alphaproteobacteria</taxon>
        <taxon>Hyphomicrobiales</taxon>
        <taxon>Methylobacteriaceae</taxon>
        <taxon>Methylobacterium</taxon>
    </lineage>
</organism>
<feature type="compositionally biased region" description="Basic residues" evidence="1">
    <location>
        <begin position="23"/>
        <end position="41"/>
    </location>
</feature>
<dbReference type="EMBL" id="AP014705">
    <property type="protein sequence ID" value="BAQ49326.1"/>
    <property type="molecule type" value="Genomic_DNA"/>
</dbReference>
<name>A0A0C6F976_9HYPH</name>
<reference evidence="2 3" key="1">
    <citation type="journal article" date="2015" name="Genome Announc.">
        <title>Complete Genome Sequence of Methylobacterium aquaticum Strain 22A, Isolated from Racomitrium japonicum Moss.</title>
        <authorList>
            <person name="Tani A."/>
            <person name="Ogura Y."/>
            <person name="Hayashi T."/>
            <person name="Kimbara K."/>
        </authorList>
    </citation>
    <scope>NUCLEOTIDE SEQUENCE [LARGE SCALE GENOMIC DNA]</scope>
    <source>
        <strain evidence="2 3">MA-22A</strain>
        <plasmid evidence="3">Plasmid pMaq22A_1p DNA</plasmid>
    </source>
</reference>